<accession>A0ACD3R6W8</accession>
<evidence type="ECO:0000313" key="2">
    <source>
        <dbReference type="Proteomes" id="UP000793456"/>
    </source>
</evidence>
<name>A0ACD3R6W8_LARCR</name>
<organism evidence="1 2">
    <name type="scientific">Larimichthys crocea</name>
    <name type="common">Large yellow croaker</name>
    <name type="synonym">Pseudosciaena crocea</name>
    <dbReference type="NCBI Taxonomy" id="215358"/>
    <lineage>
        <taxon>Eukaryota</taxon>
        <taxon>Metazoa</taxon>
        <taxon>Chordata</taxon>
        <taxon>Craniata</taxon>
        <taxon>Vertebrata</taxon>
        <taxon>Euteleostomi</taxon>
        <taxon>Actinopterygii</taxon>
        <taxon>Neopterygii</taxon>
        <taxon>Teleostei</taxon>
        <taxon>Neoteleostei</taxon>
        <taxon>Acanthomorphata</taxon>
        <taxon>Eupercaria</taxon>
        <taxon>Sciaenidae</taxon>
        <taxon>Larimichthys</taxon>
    </lineage>
</organism>
<protein>
    <submittedName>
        <fullName evidence="1">Uncharacterized protein</fullName>
    </submittedName>
</protein>
<dbReference type="EMBL" id="CM011682">
    <property type="protein sequence ID" value="TMS15140.1"/>
    <property type="molecule type" value="Genomic_DNA"/>
</dbReference>
<sequence length="788" mass="88093">MSAEASVGSDAADSVQSAVSQPAFHNTDELRNRGLLGSKYVKLNVGGSLHYTTVQTLSKEDSLLRSICNGGTEVNIDSEGWVVLDRCGRHFGLVLNFLRDGSVPLPEEHRELDEVLKEAQYYRVQGLVQHCLSAMQKQKDVFETVCRIPMITSAKEEQKMIATCRKPVVKLQNNRGNNKYSYTSNSDDNLLKNIELFDKLVLRFNGRVLFVKDVLGDEICCWSFYGEGRKIAEVCCTSIVYATEKKQTKVEFPEARIFEETLNILIYENGRGSGPGGLHLLDSRGSGSSLGAGGSEEEGAVGGDRRVRRIHVRRHIMHDERGHGAWRSDVTSGSVRGTVAAKKKRPQIKMMLSEKEAKSIRKFVCGELRDEPDLSTLTLRILKKRYLARVQCDSLSPEAKHYMKQVIGEELVKSSRMQDSDKSGSEVETKKPQNKRKREKDNDEVTSGEEDESTAKKSRCQSGSSSESEDKEDCKTGSEESEEDEKIKSEDEEQEVKKSQPKKNGGRKQQTNSENSTDEEKSESEKEESDCGDSPKKVSKKKASTTKNEETGKKTPQSDEENDTDTDNKSEKGDKITANGSSDNSEKEDKVSVEKKNSGSDSDSSSLPSLDDEKDSETEKTEKTRDDEKKKKKTVKKEESAKDQKNDDKAVTRLKRYISLCGVRRNYKKLLEGCRSVRSQVAALKKELEDLGVHGQPSIEKCKKVRKKREEAQEIAELDVSNIIATQGRPKRRASAWQEQHDPPPPSSPYLRTLDSGSDSDADAQRGRRRATDWSNLQGIISDDADSD</sequence>
<keyword evidence="2" id="KW-1185">Reference proteome</keyword>
<reference evidence="1" key="1">
    <citation type="submission" date="2018-11" db="EMBL/GenBank/DDBJ databases">
        <title>The sequence and de novo assembly of Larimichthys crocea genome using PacBio and Hi-C technologies.</title>
        <authorList>
            <person name="Xu P."/>
            <person name="Chen B."/>
            <person name="Zhou Z."/>
            <person name="Ke Q."/>
            <person name="Wu Y."/>
            <person name="Bai H."/>
            <person name="Pu F."/>
        </authorList>
    </citation>
    <scope>NUCLEOTIDE SEQUENCE</scope>
    <source>
        <tissue evidence="1">Muscle</tissue>
    </source>
</reference>
<comment type="caution">
    <text evidence="1">The sequence shown here is derived from an EMBL/GenBank/DDBJ whole genome shotgun (WGS) entry which is preliminary data.</text>
</comment>
<proteinExistence type="predicted"/>
<gene>
    <name evidence="1" type="ORF">E3U43_021602</name>
</gene>
<dbReference type="Proteomes" id="UP000793456">
    <property type="component" value="Chromosome IX"/>
</dbReference>
<evidence type="ECO:0000313" key="1">
    <source>
        <dbReference type="EMBL" id="TMS15140.1"/>
    </source>
</evidence>